<feature type="transmembrane region" description="Helical" evidence="1">
    <location>
        <begin position="34"/>
        <end position="54"/>
    </location>
</feature>
<keyword evidence="1" id="KW-1133">Transmembrane helix</keyword>
<keyword evidence="1" id="KW-0812">Transmembrane</keyword>
<name>A0A1Z5IKC1_9LACO</name>
<dbReference type="OrthoDB" id="2298615at2"/>
<proteinExistence type="predicted"/>
<reference evidence="2 3" key="1">
    <citation type="submission" date="2015-11" db="EMBL/GenBank/DDBJ databases">
        <title>Draft genome sequences of new species of the genus Lactobacillus isolated from orchardgrass silage.</title>
        <authorList>
            <person name="Tohno M."/>
            <person name="Tanizawa Y."/>
            <person name="Arita M."/>
        </authorList>
    </citation>
    <scope>NUCLEOTIDE SEQUENCE [LARGE SCALE GENOMIC DNA]</scope>
    <source>
        <strain evidence="2 3">IWT126</strain>
    </source>
</reference>
<dbReference type="Proteomes" id="UP000198402">
    <property type="component" value="Unassembled WGS sequence"/>
</dbReference>
<dbReference type="EMBL" id="BCMG01000012">
    <property type="protein sequence ID" value="GAX02129.1"/>
    <property type="molecule type" value="Genomic_DNA"/>
</dbReference>
<gene>
    <name evidence="2" type="ORF">IWT126_02193</name>
</gene>
<feature type="transmembrane region" description="Helical" evidence="1">
    <location>
        <begin position="7"/>
        <end position="28"/>
    </location>
</feature>
<organism evidence="2 3">
    <name type="scientific">Secundilactobacillus silagei JCM 19001</name>
    <dbReference type="NCBI Taxonomy" id="1302250"/>
    <lineage>
        <taxon>Bacteria</taxon>
        <taxon>Bacillati</taxon>
        <taxon>Bacillota</taxon>
        <taxon>Bacilli</taxon>
        <taxon>Lactobacillales</taxon>
        <taxon>Lactobacillaceae</taxon>
        <taxon>Secundilactobacillus</taxon>
    </lineage>
</organism>
<evidence type="ECO:0000313" key="3">
    <source>
        <dbReference type="Proteomes" id="UP000198402"/>
    </source>
</evidence>
<keyword evidence="3" id="KW-1185">Reference proteome</keyword>
<keyword evidence="1" id="KW-0472">Membrane</keyword>
<comment type="caution">
    <text evidence="2">The sequence shown here is derived from an EMBL/GenBank/DDBJ whole genome shotgun (WGS) entry which is preliminary data.</text>
</comment>
<evidence type="ECO:0000313" key="2">
    <source>
        <dbReference type="EMBL" id="GAX02129.1"/>
    </source>
</evidence>
<protein>
    <submittedName>
        <fullName evidence="2">Uncharacterized protein</fullName>
    </submittedName>
</protein>
<dbReference type="RefSeq" id="WP_054655899.1">
    <property type="nucleotide sequence ID" value="NZ_BBFL01000013.1"/>
</dbReference>
<accession>A0A1Z5IKC1</accession>
<sequence length="129" mass="15014">MTHRIKWATLSIVIYVIFVVCAIAFKLLDPAKIGLSWTVFWYIAAAGLMYYFYFKNMAYQEVIYYARQFHLTRLDLEAMVPNRKKTAEVPDPDHPSIFTPLISVPLSVTNRLTDILEKRAKDEHVAPFK</sequence>
<dbReference type="AlphaFoldDB" id="A0A1Z5IKC1"/>
<evidence type="ECO:0000256" key="1">
    <source>
        <dbReference type="SAM" id="Phobius"/>
    </source>
</evidence>